<protein>
    <submittedName>
        <fullName evidence="1">Uncharacterized protein</fullName>
    </submittedName>
</protein>
<reference evidence="1 2" key="1">
    <citation type="submission" date="2016-10" db="EMBL/GenBank/DDBJ databases">
        <authorList>
            <person name="de Groot N.N."/>
        </authorList>
    </citation>
    <scope>NUCLEOTIDE SEQUENCE [LARGE SCALE GENOMIC DNA]</scope>
    <source>
        <strain evidence="1 2">DSM 26130</strain>
    </source>
</reference>
<proteinExistence type="predicted"/>
<dbReference type="Proteomes" id="UP000198598">
    <property type="component" value="Unassembled WGS sequence"/>
</dbReference>
<gene>
    <name evidence="1" type="ORF">SAMN05216167_102701</name>
</gene>
<evidence type="ECO:0000313" key="1">
    <source>
        <dbReference type="EMBL" id="SFC88572.1"/>
    </source>
</evidence>
<dbReference type="RefSeq" id="WP_093824875.1">
    <property type="nucleotide sequence ID" value="NZ_FOLQ01000002.1"/>
</dbReference>
<sequence length="86" mass="9481">MNIKKSLLILTGLVYTLAVLPKCNSSAGQEMANTKQLTTTELRSYLARLRFPEDSTSPPTPVRTNDAALVFSHDGDVRAELTERSE</sequence>
<accession>A0A1I1MUI1</accession>
<name>A0A1I1MUI1_9BACT</name>
<dbReference type="EMBL" id="FOLQ01000002">
    <property type="protein sequence ID" value="SFC88572.1"/>
    <property type="molecule type" value="Genomic_DNA"/>
</dbReference>
<organism evidence="1 2">
    <name type="scientific">Spirosoma endophyticum</name>
    <dbReference type="NCBI Taxonomy" id="662367"/>
    <lineage>
        <taxon>Bacteria</taxon>
        <taxon>Pseudomonadati</taxon>
        <taxon>Bacteroidota</taxon>
        <taxon>Cytophagia</taxon>
        <taxon>Cytophagales</taxon>
        <taxon>Cytophagaceae</taxon>
        <taxon>Spirosoma</taxon>
    </lineage>
</organism>
<dbReference type="AlphaFoldDB" id="A0A1I1MUI1"/>
<evidence type="ECO:0000313" key="2">
    <source>
        <dbReference type="Proteomes" id="UP000198598"/>
    </source>
</evidence>
<keyword evidence="2" id="KW-1185">Reference proteome</keyword>